<feature type="chain" id="PRO_5043007272" evidence="1">
    <location>
        <begin position="29"/>
        <end position="245"/>
    </location>
</feature>
<dbReference type="PROSITE" id="PS50206">
    <property type="entry name" value="RHODANESE_3"/>
    <property type="match status" value="2"/>
</dbReference>
<keyword evidence="1" id="KW-0732">Signal</keyword>
<sequence length="245" mass="27707">MKKNKILTASIAAVLSLTLAGCSGSAYSVKGDDLTNIQKNELEKENYLVIDVRDEAAYKEGHLKYAINIPVANIDKSIEGISSWREKKVVVYSDDNNKSKEALEKLTKQGFKNIKIAQNTKEYKYEFVKYTVLNGAKFQDALLDHNANNFFLDARDKKDFEERHAMGAKNVDSKNLDNLHSVLPEDKNTPIYVYCYTGNRSSVIAQKLIDLGYKNVFNALDGKKEHNYKFEIADCCKQPSEETKG</sequence>
<reference evidence="3 4" key="1">
    <citation type="submission" date="2019-11" db="EMBL/GenBank/DDBJ databases">
        <title>FDA dAtabase for Regulatory Grade micrObial Sequences (FDA-ARGOS): Supporting development and validation of Infectious Disease Dx tests.</title>
        <authorList>
            <person name="Turner S."/>
            <person name="Byrd R."/>
            <person name="Tallon L."/>
            <person name="Sadzewicz L."/>
            <person name="Vavikolanu K."/>
            <person name="Mehta A."/>
            <person name="Aluvathingal J."/>
            <person name="Nadendla S."/>
            <person name="Myers T."/>
            <person name="Yan Y."/>
            <person name="Sichtig H."/>
        </authorList>
    </citation>
    <scope>NUCLEOTIDE SEQUENCE [LARGE SCALE GENOMIC DNA]</scope>
    <source>
        <strain evidence="3 4">FDAARGOS_741</strain>
    </source>
</reference>
<evidence type="ECO:0000313" key="3">
    <source>
        <dbReference type="EMBL" id="QGS08929.1"/>
    </source>
</evidence>
<dbReference type="AlphaFoldDB" id="A0AAP9HCP4"/>
<dbReference type="InterPro" id="IPR050229">
    <property type="entry name" value="GlpE_sulfurtransferase"/>
</dbReference>
<evidence type="ECO:0000259" key="2">
    <source>
        <dbReference type="PROSITE" id="PS50206"/>
    </source>
</evidence>
<dbReference type="EMBL" id="CP046314">
    <property type="protein sequence ID" value="QGS08929.1"/>
    <property type="molecule type" value="Genomic_DNA"/>
</dbReference>
<dbReference type="PANTHER" id="PTHR43031">
    <property type="entry name" value="FAD-DEPENDENT OXIDOREDUCTASE"/>
    <property type="match status" value="1"/>
</dbReference>
<protein>
    <submittedName>
        <fullName evidence="3">Rhodanese-like domain-containing protein</fullName>
    </submittedName>
</protein>
<dbReference type="RefSeq" id="WP_155951662.1">
    <property type="nucleotide sequence ID" value="NZ_CP046314.1"/>
</dbReference>
<dbReference type="PROSITE" id="PS51257">
    <property type="entry name" value="PROKAR_LIPOPROTEIN"/>
    <property type="match status" value="1"/>
</dbReference>
<accession>A0AAP9HCP4</accession>
<dbReference type="InterPro" id="IPR001763">
    <property type="entry name" value="Rhodanese-like_dom"/>
</dbReference>
<dbReference type="SUPFAM" id="SSF52821">
    <property type="entry name" value="Rhodanese/Cell cycle control phosphatase"/>
    <property type="match status" value="2"/>
</dbReference>
<evidence type="ECO:0000256" key="1">
    <source>
        <dbReference type="SAM" id="SignalP"/>
    </source>
</evidence>
<dbReference type="PANTHER" id="PTHR43031:SF16">
    <property type="entry name" value="OXIDOREDUCTASE"/>
    <property type="match status" value="1"/>
</dbReference>
<dbReference type="Pfam" id="PF00581">
    <property type="entry name" value="Rhodanese"/>
    <property type="match status" value="2"/>
</dbReference>
<evidence type="ECO:0000313" key="4">
    <source>
        <dbReference type="Proteomes" id="UP000425411"/>
    </source>
</evidence>
<dbReference type="Proteomes" id="UP000425411">
    <property type="component" value="Chromosome"/>
</dbReference>
<dbReference type="CDD" id="cd00158">
    <property type="entry name" value="RHOD"/>
    <property type="match status" value="2"/>
</dbReference>
<dbReference type="Gene3D" id="3.40.250.10">
    <property type="entry name" value="Rhodanese-like domain"/>
    <property type="match status" value="2"/>
</dbReference>
<feature type="domain" description="Rhodanese" evidence="2">
    <location>
        <begin position="145"/>
        <end position="232"/>
    </location>
</feature>
<dbReference type="SMART" id="SM00450">
    <property type="entry name" value="RHOD"/>
    <property type="match status" value="2"/>
</dbReference>
<feature type="domain" description="Rhodanese" evidence="2">
    <location>
        <begin position="43"/>
        <end position="129"/>
    </location>
</feature>
<organism evidence="3 4">
    <name type="scientific">Gemella morbillorum</name>
    <dbReference type="NCBI Taxonomy" id="29391"/>
    <lineage>
        <taxon>Bacteria</taxon>
        <taxon>Bacillati</taxon>
        <taxon>Bacillota</taxon>
        <taxon>Bacilli</taxon>
        <taxon>Bacillales</taxon>
        <taxon>Gemellaceae</taxon>
        <taxon>Gemella</taxon>
    </lineage>
</organism>
<feature type="signal peptide" evidence="1">
    <location>
        <begin position="1"/>
        <end position="28"/>
    </location>
</feature>
<keyword evidence="4" id="KW-1185">Reference proteome</keyword>
<name>A0AAP9HCP4_9BACL</name>
<gene>
    <name evidence="3" type="ORF">FOC49_03025</name>
</gene>
<dbReference type="InterPro" id="IPR036873">
    <property type="entry name" value="Rhodanese-like_dom_sf"/>
</dbReference>
<proteinExistence type="predicted"/>